<evidence type="ECO:0000313" key="1">
    <source>
        <dbReference type="EMBL" id="GEL97470.1"/>
    </source>
</evidence>
<protein>
    <submittedName>
        <fullName evidence="1">Uncharacterized protein</fullName>
    </submittedName>
</protein>
<sequence length="99" mass="10621">MRGSVEMTSPHVLVVVDDQDVARIEAEGELWAPHLAELHTRMLALAAHGCRTIDLDLSRASPGFLAGELLAEVVRLPTTTCTVTVAGWARVAVEPEPVP</sequence>
<dbReference type="EMBL" id="BJWH01000003">
    <property type="protein sequence ID" value="GEL97470.1"/>
    <property type="molecule type" value="Genomic_DNA"/>
</dbReference>
<accession>A0A511JHJ2</accession>
<gene>
    <name evidence="1" type="ORF">CTE05_10170</name>
</gene>
<organism evidence="1 2">
    <name type="scientific">Cellulomonas terrae</name>
    <dbReference type="NCBI Taxonomy" id="311234"/>
    <lineage>
        <taxon>Bacteria</taxon>
        <taxon>Bacillati</taxon>
        <taxon>Actinomycetota</taxon>
        <taxon>Actinomycetes</taxon>
        <taxon>Micrococcales</taxon>
        <taxon>Cellulomonadaceae</taxon>
        <taxon>Cellulomonas</taxon>
    </lineage>
</organism>
<keyword evidence="2" id="KW-1185">Reference proteome</keyword>
<dbReference type="Proteomes" id="UP000321049">
    <property type="component" value="Unassembled WGS sequence"/>
</dbReference>
<dbReference type="AlphaFoldDB" id="A0A511JHJ2"/>
<reference evidence="1 2" key="1">
    <citation type="submission" date="2019-07" db="EMBL/GenBank/DDBJ databases">
        <title>Whole genome shotgun sequence of Cellulomonas terrae NBRC 100819.</title>
        <authorList>
            <person name="Hosoyama A."/>
            <person name="Uohara A."/>
            <person name="Ohji S."/>
            <person name="Ichikawa N."/>
        </authorList>
    </citation>
    <scope>NUCLEOTIDE SEQUENCE [LARGE SCALE GENOMIC DNA]</scope>
    <source>
        <strain evidence="1 2">NBRC 100819</strain>
    </source>
</reference>
<comment type="caution">
    <text evidence="1">The sequence shown here is derived from an EMBL/GenBank/DDBJ whole genome shotgun (WGS) entry which is preliminary data.</text>
</comment>
<name>A0A511JHJ2_9CELL</name>
<proteinExistence type="predicted"/>
<evidence type="ECO:0000313" key="2">
    <source>
        <dbReference type="Proteomes" id="UP000321049"/>
    </source>
</evidence>